<evidence type="ECO:0000256" key="5">
    <source>
        <dbReference type="ARBA" id="ARBA00023136"/>
    </source>
</evidence>
<dbReference type="PRINTS" id="PR00245">
    <property type="entry name" value="OLFACTORYR"/>
</dbReference>
<keyword evidence="4" id="KW-0297">G-protein coupled receptor</keyword>
<feature type="transmembrane region" description="Helical" evidence="8">
    <location>
        <begin position="189"/>
        <end position="215"/>
    </location>
</feature>
<evidence type="ECO:0000256" key="8">
    <source>
        <dbReference type="SAM" id="Phobius"/>
    </source>
</evidence>
<dbReference type="GeneTree" id="ENSGT01140000282552"/>
<dbReference type="InterPro" id="IPR000725">
    <property type="entry name" value="Olfact_rcpt"/>
</dbReference>
<organism evidence="10 11">
    <name type="scientific">Anolis carolinensis</name>
    <name type="common">Green anole</name>
    <name type="synonym">American chameleon</name>
    <dbReference type="NCBI Taxonomy" id="28377"/>
    <lineage>
        <taxon>Eukaryota</taxon>
        <taxon>Metazoa</taxon>
        <taxon>Chordata</taxon>
        <taxon>Craniata</taxon>
        <taxon>Vertebrata</taxon>
        <taxon>Euteleostomi</taxon>
        <taxon>Lepidosauria</taxon>
        <taxon>Squamata</taxon>
        <taxon>Bifurcata</taxon>
        <taxon>Unidentata</taxon>
        <taxon>Episquamata</taxon>
        <taxon>Toxicofera</taxon>
        <taxon>Iguania</taxon>
        <taxon>Dactyloidae</taxon>
        <taxon>Anolis</taxon>
    </lineage>
</organism>
<dbReference type="GO" id="GO:0005549">
    <property type="term" value="F:odorant binding"/>
    <property type="evidence" value="ECO:0000318"/>
    <property type="project" value="GO_Central"/>
</dbReference>
<feature type="transmembrane region" description="Helical" evidence="8">
    <location>
        <begin position="131"/>
        <end position="157"/>
    </location>
</feature>
<evidence type="ECO:0000256" key="6">
    <source>
        <dbReference type="ARBA" id="ARBA00023170"/>
    </source>
</evidence>
<dbReference type="PROSITE" id="PS50262">
    <property type="entry name" value="G_PROTEIN_RECEP_F1_2"/>
    <property type="match status" value="1"/>
</dbReference>
<evidence type="ECO:0000256" key="1">
    <source>
        <dbReference type="ARBA" id="ARBA00004141"/>
    </source>
</evidence>
<dbReference type="InterPro" id="IPR000276">
    <property type="entry name" value="GPCR_Rhodpsn"/>
</dbReference>
<feature type="transmembrane region" description="Helical" evidence="8">
    <location>
        <begin position="61"/>
        <end position="79"/>
    </location>
</feature>
<evidence type="ECO:0000256" key="7">
    <source>
        <dbReference type="ARBA" id="ARBA00023224"/>
    </source>
</evidence>
<reference evidence="10 11" key="1">
    <citation type="submission" date="2009-12" db="EMBL/GenBank/DDBJ databases">
        <title>The Genome Sequence of Anolis carolinensis (Green Anole Lizard).</title>
        <authorList>
            <consortium name="The Genome Sequencing Platform"/>
            <person name="Di Palma F."/>
            <person name="Alfoldi J."/>
            <person name="Heiman D."/>
            <person name="Young S."/>
            <person name="Grabherr M."/>
            <person name="Johnson J."/>
            <person name="Lander E.S."/>
            <person name="Lindblad-Toh K."/>
        </authorList>
    </citation>
    <scope>NUCLEOTIDE SEQUENCE [LARGE SCALE GENOMIC DNA]</scope>
    <source>
        <strain evidence="10 11">JBL SC #1</strain>
    </source>
</reference>
<dbReference type="GO" id="GO:0007608">
    <property type="term" value="P:sensory perception of smell"/>
    <property type="evidence" value="ECO:0000318"/>
    <property type="project" value="GO_Central"/>
</dbReference>
<gene>
    <name evidence="10" type="primary">LOC100553422</name>
</gene>
<evidence type="ECO:0000256" key="2">
    <source>
        <dbReference type="ARBA" id="ARBA00022692"/>
    </source>
</evidence>
<dbReference type="GO" id="GO:0004984">
    <property type="term" value="F:olfactory receptor activity"/>
    <property type="evidence" value="ECO:0000318"/>
    <property type="project" value="GO_Central"/>
</dbReference>
<dbReference type="GO" id="GO:0004930">
    <property type="term" value="F:G protein-coupled receptor activity"/>
    <property type="evidence" value="ECO:0007669"/>
    <property type="project" value="UniProtKB-KW"/>
</dbReference>
<feature type="domain" description="G-protein coupled receptors family 1 profile" evidence="9">
    <location>
        <begin position="42"/>
        <end position="279"/>
    </location>
</feature>
<feature type="transmembrane region" description="Helical" evidence="8">
    <location>
        <begin position="261"/>
        <end position="281"/>
    </location>
</feature>
<dbReference type="InParanoid" id="A0A803T9G4"/>
<dbReference type="PANTHER" id="PTHR48018">
    <property type="entry name" value="OLFACTORY RECEPTOR"/>
    <property type="match status" value="1"/>
</dbReference>
<protein>
    <recommendedName>
        <fullName evidence="9">G-protein coupled receptors family 1 profile domain-containing protein</fullName>
    </recommendedName>
</protein>
<dbReference type="Proteomes" id="UP000001646">
    <property type="component" value="Chromosome 1"/>
</dbReference>
<dbReference type="Gene3D" id="1.20.1070.10">
    <property type="entry name" value="Rhodopsin 7-helix transmembrane proteins"/>
    <property type="match status" value="1"/>
</dbReference>
<dbReference type="AlphaFoldDB" id="A0A803T9G4"/>
<keyword evidence="2 8" id="KW-0812">Transmembrane</keyword>
<feature type="transmembrane region" description="Helical" evidence="8">
    <location>
        <begin position="26"/>
        <end position="49"/>
    </location>
</feature>
<reference evidence="10" key="3">
    <citation type="submission" date="2025-09" db="UniProtKB">
        <authorList>
            <consortium name="Ensembl"/>
        </authorList>
    </citation>
    <scope>IDENTIFICATION</scope>
</reference>
<dbReference type="CDD" id="cd15230">
    <property type="entry name" value="7tmA_OR5-like"/>
    <property type="match status" value="1"/>
</dbReference>
<evidence type="ECO:0000256" key="4">
    <source>
        <dbReference type="ARBA" id="ARBA00023040"/>
    </source>
</evidence>
<dbReference type="InterPro" id="IPR017452">
    <property type="entry name" value="GPCR_Rhodpsn_7TM"/>
</dbReference>
<name>A0A803T9G4_ANOCA</name>
<comment type="subcellular location">
    <subcellularLocation>
        <location evidence="1">Membrane</location>
        <topology evidence="1">Multi-pass membrane protein</topology>
    </subcellularLocation>
</comment>
<sequence>MLGGRNDTTVTEFILLGFTDQPRLRIPLFLLFLLIYLATLVENLGMIFLIRNDSRLHTPMYFFISNLSLLDVAYSTVIAPKMRIALVTDRKTIPFNECAVQFFCCCFAVSTECYLLAPLLYVVIMSRRLCILLVVGSYACGFLNSLIQSCFIFYLSFCSSNVINHFFCDVPPLLKLSCSDTHTTHVVHFTLSTIVVSSTTLTILISYIFILATIFRINSSSSQHKTFSTCAFHLTAVTIFYGTGAFMYVRPYSHFAMAQDKIISVFYTLLIPMLNPLIYSLRNREVKDALKRISQKTCPT</sequence>
<keyword evidence="11" id="KW-1185">Reference proteome</keyword>
<keyword evidence="6" id="KW-0675">Receptor</keyword>
<evidence type="ECO:0000313" key="10">
    <source>
        <dbReference type="Ensembl" id="ENSACAP00000031854.1"/>
    </source>
</evidence>
<proteinExistence type="predicted"/>
<dbReference type="Ensembl" id="ENSACAT00000057335.1">
    <property type="protein sequence ID" value="ENSACAP00000031854.1"/>
    <property type="gene ID" value="ENSACAG00000027878.2"/>
</dbReference>
<keyword evidence="3 8" id="KW-1133">Transmembrane helix</keyword>
<feature type="transmembrane region" description="Helical" evidence="8">
    <location>
        <begin position="227"/>
        <end position="249"/>
    </location>
</feature>
<dbReference type="GO" id="GO:0007186">
    <property type="term" value="P:G protein-coupled receptor signaling pathway"/>
    <property type="evidence" value="ECO:0000318"/>
    <property type="project" value="GO_Central"/>
</dbReference>
<dbReference type="SUPFAM" id="SSF81321">
    <property type="entry name" value="Family A G protein-coupled receptor-like"/>
    <property type="match status" value="1"/>
</dbReference>
<keyword evidence="7" id="KW-0807">Transducer</keyword>
<dbReference type="PRINTS" id="PR00237">
    <property type="entry name" value="GPCRRHODOPSN"/>
</dbReference>
<dbReference type="Pfam" id="PF13853">
    <property type="entry name" value="7tm_4"/>
    <property type="match status" value="1"/>
</dbReference>
<keyword evidence="5 8" id="KW-0472">Membrane</keyword>
<evidence type="ECO:0000259" key="9">
    <source>
        <dbReference type="PROSITE" id="PS50262"/>
    </source>
</evidence>
<evidence type="ECO:0000256" key="3">
    <source>
        <dbReference type="ARBA" id="ARBA00022989"/>
    </source>
</evidence>
<reference evidence="10" key="2">
    <citation type="submission" date="2025-08" db="UniProtKB">
        <authorList>
            <consortium name="Ensembl"/>
        </authorList>
    </citation>
    <scope>IDENTIFICATION</scope>
</reference>
<evidence type="ECO:0000313" key="11">
    <source>
        <dbReference type="Proteomes" id="UP000001646"/>
    </source>
</evidence>
<dbReference type="GO" id="GO:0016020">
    <property type="term" value="C:membrane"/>
    <property type="evidence" value="ECO:0007669"/>
    <property type="project" value="UniProtKB-SubCell"/>
</dbReference>
<feature type="transmembrane region" description="Helical" evidence="8">
    <location>
        <begin position="99"/>
        <end position="124"/>
    </location>
</feature>
<accession>A0A803T9G4</accession>